<gene>
    <name evidence="1" type="ORF">K1T71_008961</name>
</gene>
<protein>
    <submittedName>
        <fullName evidence="1">Uncharacterized protein</fullName>
    </submittedName>
</protein>
<organism evidence="1 2">
    <name type="scientific">Dendrolimus kikuchii</name>
    <dbReference type="NCBI Taxonomy" id="765133"/>
    <lineage>
        <taxon>Eukaryota</taxon>
        <taxon>Metazoa</taxon>
        <taxon>Ecdysozoa</taxon>
        <taxon>Arthropoda</taxon>
        <taxon>Hexapoda</taxon>
        <taxon>Insecta</taxon>
        <taxon>Pterygota</taxon>
        <taxon>Neoptera</taxon>
        <taxon>Endopterygota</taxon>
        <taxon>Lepidoptera</taxon>
        <taxon>Glossata</taxon>
        <taxon>Ditrysia</taxon>
        <taxon>Bombycoidea</taxon>
        <taxon>Lasiocampidae</taxon>
        <taxon>Dendrolimus</taxon>
    </lineage>
</organism>
<evidence type="ECO:0000313" key="1">
    <source>
        <dbReference type="EMBL" id="KAJ0175802.1"/>
    </source>
</evidence>
<sequence>MERVQGNALEKFLCNWNSEFPNYPLNAVDLKNSHSVIDTLLHVFERLGFDKEAILAPLPEELRNEHTIYYWDLLPVINMTRVLNHLVSIKPNVFSMNIMHFLQPTSVTSHSILLLMFNFMLFNEDRLRDISPYEEELFAKIDQVKSLENQKNKLLEMLNQQAEEKGKRAERLEKLDSDIKMFEEELKQEKEIHDKEKQELEAILKENQQLDILIEQKNAQRDGLLTEVARKRALRVYDADDVKAKAEQAAQNVKEVEDKMNSLRTTLMLKENCLKNLQTVKPSLEIANNLLKDIARAVDGLKECESGDLDSDLKEGELNLLNTDLSEAQAQLAEAQAARREAATRRHDAQARRSADRATTHSALREAEERDKKCKERCKNALELIEDIKQQTVKYEEEKAAGMEEISNIHSYFLNEQKTMEDSLIKKALEVEKRLSEKMRNRQI</sequence>
<reference evidence="1 2" key="1">
    <citation type="journal article" date="2021" name="Front. Genet.">
        <title>Chromosome-Level Genome Assembly Reveals Significant Gene Expansion in the Toll and IMD Signaling Pathways of Dendrolimus kikuchii.</title>
        <authorList>
            <person name="Zhou J."/>
            <person name="Wu P."/>
            <person name="Xiong Z."/>
            <person name="Liu N."/>
            <person name="Zhao N."/>
            <person name="Ji M."/>
            <person name="Qiu Y."/>
            <person name="Yang B."/>
        </authorList>
    </citation>
    <scope>NUCLEOTIDE SEQUENCE [LARGE SCALE GENOMIC DNA]</scope>
    <source>
        <strain evidence="1">Ann1</strain>
    </source>
</reference>
<proteinExistence type="predicted"/>
<evidence type="ECO:0000313" key="2">
    <source>
        <dbReference type="Proteomes" id="UP000824533"/>
    </source>
</evidence>
<comment type="caution">
    <text evidence="1">The sequence shown here is derived from an EMBL/GenBank/DDBJ whole genome shotgun (WGS) entry which is preliminary data.</text>
</comment>
<name>A0ACC1CW20_9NEOP</name>
<keyword evidence="2" id="KW-1185">Reference proteome</keyword>
<dbReference type="Proteomes" id="UP000824533">
    <property type="component" value="Linkage Group LG15"/>
</dbReference>
<dbReference type="EMBL" id="CM034401">
    <property type="protein sequence ID" value="KAJ0175802.1"/>
    <property type="molecule type" value="Genomic_DNA"/>
</dbReference>
<accession>A0ACC1CW20</accession>